<dbReference type="Proteomes" id="UP001275084">
    <property type="component" value="Unassembled WGS sequence"/>
</dbReference>
<dbReference type="AlphaFoldDB" id="A0AAJ0MKN7"/>
<protein>
    <recommendedName>
        <fullName evidence="4">HNH nuclease domain-containing protein</fullName>
    </recommendedName>
</protein>
<comment type="caution">
    <text evidence="2">The sequence shown here is derived from an EMBL/GenBank/DDBJ whole genome shotgun (WGS) entry which is preliminary data.</text>
</comment>
<proteinExistence type="predicted"/>
<accession>A0AAJ0MKN7</accession>
<evidence type="ECO:0000313" key="3">
    <source>
        <dbReference type="Proteomes" id="UP001275084"/>
    </source>
</evidence>
<sequence>MQEPDWNSMLAEFLGRDSTTPIRRDALRRILVINPEQEPTKHLLPVDEAEIKLKLLQTLKRYWEVHFPELTGQPRDHYKPLHQVVIATVMMMNVKRARGMMGPGVPLNERRYIISGFLKDLMVMPCFIKKGNCPSKYLFLLMGHLTRIELVMTKQPSNYETSLLTIVEPRIQALDTRLHKIQRKQEHSSESYEGKVPQLGLKKSKGSLKNAKDKPDKRKIGHNLIRDEAAKAERAMLDNHRCVVLGTGNPQICHIVPFCVNDKEKSRVEFGKYLAVAATCIHYERPELASDPDTITEDVDVSDVEENLTDDDMDSDSELMGETGDDEDMPSPTELWAIHCRKLFSSKIGVSDRSWNKISLNSQLHIWWSLAYFAFEPLGIDGTITKGLDPSGITKHYTRVKLQFHWMPRRKDIDSIATPLDISTNTRPQDFSDLYKKTYGHLETNELNPVFAQDRHSSVSHCVQTGDIFYVKVEHQYAERMLSAFRIQWAAIKILSLAGGAESLDDVGDSPDYLDENLNWIGEVKRRMTTSDLLKTWED</sequence>
<gene>
    <name evidence="2" type="ORF">B0T25DRAFT_56939</name>
</gene>
<evidence type="ECO:0008006" key="4">
    <source>
        <dbReference type="Google" id="ProtNLM"/>
    </source>
</evidence>
<dbReference type="EMBL" id="JAUIQD010000001">
    <property type="protein sequence ID" value="KAK3364006.1"/>
    <property type="molecule type" value="Genomic_DNA"/>
</dbReference>
<feature type="compositionally biased region" description="Acidic residues" evidence="1">
    <location>
        <begin position="294"/>
        <end position="329"/>
    </location>
</feature>
<reference evidence="2" key="2">
    <citation type="submission" date="2023-06" db="EMBL/GenBank/DDBJ databases">
        <authorList>
            <consortium name="Lawrence Berkeley National Laboratory"/>
            <person name="Haridas S."/>
            <person name="Hensen N."/>
            <person name="Bonometti L."/>
            <person name="Westerberg I."/>
            <person name="Brannstrom I.O."/>
            <person name="Guillou S."/>
            <person name="Cros-Aarteil S."/>
            <person name="Calhoun S."/>
            <person name="Kuo A."/>
            <person name="Mondo S."/>
            <person name="Pangilinan J."/>
            <person name="Riley R."/>
            <person name="Labutti K."/>
            <person name="Andreopoulos B."/>
            <person name="Lipzen A."/>
            <person name="Chen C."/>
            <person name="Yanf M."/>
            <person name="Daum C."/>
            <person name="Ng V."/>
            <person name="Clum A."/>
            <person name="Steindorff A."/>
            <person name="Ohm R."/>
            <person name="Martin F."/>
            <person name="Silar P."/>
            <person name="Natvig D."/>
            <person name="Lalanne C."/>
            <person name="Gautier V."/>
            <person name="Ament-Velasquez S.L."/>
            <person name="Kruys A."/>
            <person name="Hutchinson M.I."/>
            <person name="Powell A.J."/>
            <person name="Barry K."/>
            <person name="Miller A.N."/>
            <person name="Grigoriev I.V."/>
            <person name="Debuchy R."/>
            <person name="Gladieux P."/>
            <person name="Thoren M.H."/>
            <person name="Johannesson H."/>
        </authorList>
    </citation>
    <scope>NUCLEOTIDE SEQUENCE</scope>
    <source>
        <strain evidence="2">CBS 955.72</strain>
    </source>
</reference>
<name>A0AAJ0MKN7_9PEZI</name>
<reference evidence="2" key="1">
    <citation type="journal article" date="2023" name="Mol. Phylogenet. Evol.">
        <title>Genome-scale phylogeny and comparative genomics of the fungal order Sordariales.</title>
        <authorList>
            <person name="Hensen N."/>
            <person name="Bonometti L."/>
            <person name="Westerberg I."/>
            <person name="Brannstrom I.O."/>
            <person name="Guillou S."/>
            <person name="Cros-Aarteil S."/>
            <person name="Calhoun S."/>
            <person name="Haridas S."/>
            <person name="Kuo A."/>
            <person name="Mondo S."/>
            <person name="Pangilinan J."/>
            <person name="Riley R."/>
            <person name="LaButti K."/>
            <person name="Andreopoulos B."/>
            <person name="Lipzen A."/>
            <person name="Chen C."/>
            <person name="Yan M."/>
            <person name="Daum C."/>
            <person name="Ng V."/>
            <person name="Clum A."/>
            <person name="Steindorff A."/>
            <person name="Ohm R.A."/>
            <person name="Martin F."/>
            <person name="Silar P."/>
            <person name="Natvig D.O."/>
            <person name="Lalanne C."/>
            <person name="Gautier V."/>
            <person name="Ament-Velasquez S.L."/>
            <person name="Kruys A."/>
            <person name="Hutchinson M.I."/>
            <person name="Powell A.J."/>
            <person name="Barry K."/>
            <person name="Miller A.N."/>
            <person name="Grigoriev I.V."/>
            <person name="Debuchy R."/>
            <person name="Gladieux P."/>
            <person name="Hiltunen Thoren M."/>
            <person name="Johannesson H."/>
        </authorList>
    </citation>
    <scope>NUCLEOTIDE SEQUENCE</scope>
    <source>
        <strain evidence="2">CBS 955.72</strain>
    </source>
</reference>
<evidence type="ECO:0000256" key="1">
    <source>
        <dbReference type="SAM" id="MobiDB-lite"/>
    </source>
</evidence>
<keyword evidence="3" id="KW-1185">Reference proteome</keyword>
<organism evidence="2 3">
    <name type="scientific">Lasiosphaeria hispida</name>
    <dbReference type="NCBI Taxonomy" id="260671"/>
    <lineage>
        <taxon>Eukaryota</taxon>
        <taxon>Fungi</taxon>
        <taxon>Dikarya</taxon>
        <taxon>Ascomycota</taxon>
        <taxon>Pezizomycotina</taxon>
        <taxon>Sordariomycetes</taxon>
        <taxon>Sordariomycetidae</taxon>
        <taxon>Sordariales</taxon>
        <taxon>Lasiosphaeriaceae</taxon>
        <taxon>Lasiosphaeria</taxon>
    </lineage>
</organism>
<evidence type="ECO:0000313" key="2">
    <source>
        <dbReference type="EMBL" id="KAK3364006.1"/>
    </source>
</evidence>
<feature type="region of interest" description="Disordered" evidence="1">
    <location>
        <begin position="292"/>
        <end position="330"/>
    </location>
</feature>